<dbReference type="GO" id="GO:0005525">
    <property type="term" value="F:GTP binding"/>
    <property type="evidence" value="ECO:0007669"/>
    <property type="project" value="UniProtKB-UniRule"/>
</dbReference>
<comment type="similarity">
    <text evidence="8">Belongs to the MobA family.</text>
</comment>
<keyword evidence="13" id="KW-1185">Reference proteome</keyword>
<dbReference type="PANTHER" id="PTHR19136">
    <property type="entry name" value="MOLYBDENUM COFACTOR GUANYLYLTRANSFERASE"/>
    <property type="match status" value="1"/>
</dbReference>
<keyword evidence="5 8" id="KW-0460">Magnesium</keyword>
<reference evidence="11 13" key="2">
    <citation type="submission" date="2019-03" db="EMBL/GenBank/DDBJ databases">
        <title>Genomic Encyclopedia of Archaeal and Bacterial Type Strains, Phase II (KMG-II): from individual species to whole genera.</title>
        <authorList>
            <person name="Goeker M."/>
        </authorList>
    </citation>
    <scope>NUCLEOTIDE SEQUENCE [LARGE SCALE GENOMIC DNA]</scope>
    <source>
        <strain evidence="11 13">DSM 15594</strain>
    </source>
</reference>
<proteinExistence type="inferred from homology"/>
<comment type="cofactor">
    <cofactor evidence="8">
        <name>Mg(2+)</name>
        <dbReference type="ChEBI" id="CHEBI:18420"/>
    </cofactor>
</comment>
<feature type="domain" description="MobA-like NTP transferase" evidence="9">
    <location>
        <begin position="9"/>
        <end position="161"/>
    </location>
</feature>
<dbReference type="GO" id="GO:0061603">
    <property type="term" value="F:molybdenum cofactor guanylyltransferase activity"/>
    <property type="evidence" value="ECO:0007669"/>
    <property type="project" value="UniProtKB-EC"/>
</dbReference>
<evidence type="ECO:0000259" key="9">
    <source>
        <dbReference type="Pfam" id="PF12804"/>
    </source>
</evidence>
<dbReference type="InterPro" id="IPR013482">
    <property type="entry name" value="Molybde_CF_guanTrfase"/>
</dbReference>
<feature type="binding site" evidence="8">
    <location>
        <position position="70"/>
    </location>
    <ligand>
        <name>GTP</name>
        <dbReference type="ChEBI" id="CHEBI:37565"/>
    </ligand>
</feature>
<gene>
    <name evidence="8" type="primary">mobA</name>
    <name evidence="10" type="ORF">B6S09_06470</name>
    <name evidence="11" type="ORF">LY04_00450</name>
</gene>
<evidence type="ECO:0000256" key="3">
    <source>
        <dbReference type="ARBA" id="ARBA00022723"/>
    </source>
</evidence>
<name>A0A235CMR4_9GAMM</name>
<dbReference type="SUPFAM" id="SSF53448">
    <property type="entry name" value="Nucleotide-diphospho-sugar transferases"/>
    <property type="match status" value="1"/>
</dbReference>
<dbReference type="EMBL" id="NQJF01000004">
    <property type="protein sequence ID" value="OYD25317.1"/>
    <property type="molecule type" value="Genomic_DNA"/>
</dbReference>
<evidence type="ECO:0000256" key="6">
    <source>
        <dbReference type="ARBA" id="ARBA00023134"/>
    </source>
</evidence>
<organism evidence="10 12">
    <name type="scientific">Oceanimonas baumannii</name>
    <dbReference type="NCBI Taxonomy" id="129578"/>
    <lineage>
        <taxon>Bacteria</taxon>
        <taxon>Pseudomonadati</taxon>
        <taxon>Pseudomonadota</taxon>
        <taxon>Gammaproteobacteria</taxon>
        <taxon>Aeromonadales</taxon>
        <taxon>Aeromonadaceae</taxon>
        <taxon>Oceanimonas</taxon>
    </lineage>
</organism>
<dbReference type="GO" id="GO:0005737">
    <property type="term" value="C:cytoplasm"/>
    <property type="evidence" value="ECO:0007669"/>
    <property type="project" value="UniProtKB-SubCell"/>
</dbReference>
<dbReference type="PANTHER" id="PTHR19136:SF81">
    <property type="entry name" value="MOLYBDENUM COFACTOR GUANYLYLTRANSFERASE"/>
    <property type="match status" value="1"/>
</dbReference>
<evidence type="ECO:0000256" key="8">
    <source>
        <dbReference type="HAMAP-Rule" id="MF_00316"/>
    </source>
</evidence>
<dbReference type="InterPro" id="IPR029044">
    <property type="entry name" value="Nucleotide-diphossugar_trans"/>
</dbReference>
<dbReference type="HAMAP" id="MF_00316">
    <property type="entry name" value="MobA"/>
    <property type="match status" value="1"/>
</dbReference>
<evidence type="ECO:0000256" key="1">
    <source>
        <dbReference type="ARBA" id="ARBA00022490"/>
    </source>
</evidence>
<dbReference type="AlphaFoldDB" id="A0A235CMR4"/>
<protein>
    <recommendedName>
        <fullName evidence="8">Molybdenum cofactor guanylyltransferase</fullName>
        <shortName evidence="8">MoCo guanylyltransferase</shortName>
        <ecNumber evidence="8">2.7.7.77</ecNumber>
    </recommendedName>
    <alternativeName>
        <fullName evidence="8">GTP:molybdopterin guanylyltransferase</fullName>
    </alternativeName>
    <alternativeName>
        <fullName evidence="8">Mo-MPT guanylyltransferase</fullName>
    </alternativeName>
    <alternativeName>
        <fullName evidence="8">Molybdopterin guanylyltransferase</fullName>
    </alternativeName>
    <alternativeName>
        <fullName evidence="8">Molybdopterin-guanine dinucleotide synthase</fullName>
        <shortName evidence="8">MGD synthase</shortName>
    </alternativeName>
</protein>
<evidence type="ECO:0000256" key="2">
    <source>
        <dbReference type="ARBA" id="ARBA00022679"/>
    </source>
</evidence>
<evidence type="ECO:0000256" key="5">
    <source>
        <dbReference type="ARBA" id="ARBA00022842"/>
    </source>
</evidence>
<evidence type="ECO:0000256" key="4">
    <source>
        <dbReference type="ARBA" id="ARBA00022741"/>
    </source>
</evidence>
<sequence>MLDPRHITAVILAGGRGLRMQGADKGLLPLWGQPLVSHLLGRLTPQVGQVLINANRNLEHYRGLAPVIPDDDYHFAGPLAGFQAGLNHAPSEWVLFVPCDSPLVPDDLAARLCAAVHRHDDIAVVDDGARLHTATALIHQSLLPSLCNYLDGGDRKLQLWYERHRLITVDFSDEADAFDNLNTPQALLELESRGG</sequence>
<reference evidence="10 12" key="1">
    <citation type="submission" date="2017-08" db="EMBL/GenBank/DDBJ databases">
        <title>Draft Genome Sequence of the Marine Bacterium Oceanimonas baumannii ATCC 700832.</title>
        <authorList>
            <person name="Mcclelland W.D."/>
            <person name="Brennan M.A."/>
            <person name="Trachtenberg A.M."/>
            <person name="Maclea K.S."/>
        </authorList>
    </citation>
    <scope>NUCLEOTIDE SEQUENCE [LARGE SCALE GENOMIC DNA]</scope>
    <source>
        <strain evidence="10 12">ATCC 700832</strain>
    </source>
</reference>
<comment type="domain">
    <text evidence="8">The N-terminal domain determines nucleotide recognition and specific binding, while the C-terminal domain determines the specific binding to the target protein.</text>
</comment>
<evidence type="ECO:0000313" key="11">
    <source>
        <dbReference type="EMBL" id="TDW62385.1"/>
    </source>
</evidence>
<dbReference type="InterPro" id="IPR025877">
    <property type="entry name" value="MobA-like_NTP_Trfase"/>
</dbReference>
<keyword evidence="7 8" id="KW-0501">Molybdenum cofactor biosynthesis</keyword>
<evidence type="ECO:0000313" key="10">
    <source>
        <dbReference type="EMBL" id="OYD25317.1"/>
    </source>
</evidence>
<comment type="catalytic activity">
    <reaction evidence="8">
        <text>Mo-molybdopterin + GTP + H(+) = Mo-molybdopterin guanine dinucleotide + diphosphate</text>
        <dbReference type="Rhea" id="RHEA:34243"/>
        <dbReference type="ChEBI" id="CHEBI:15378"/>
        <dbReference type="ChEBI" id="CHEBI:33019"/>
        <dbReference type="ChEBI" id="CHEBI:37565"/>
        <dbReference type="ChEBI" id="CHEBI:71302"/>
        <dbReference type="ChEBI" id="CHEBI:71310"/>
        <dbReference type="EC" id="2.7.7.77"/>
    </reaction>
</comment>
<evidence type="ECO:0000256" key="7">
    <source>
        <dbReference type="ARBA" id="ARBA00023150"/>
    </source>
</evidence>
<dbReference type="GO" id="GO:0046872">
    <property type="term" value="F:metal ion binding"/>
    <property type="evidence" value="ECO:0007669"/>
    <property type="project" value="UniProtKB-KW"/>
</dbReference>
<keyword evidence="10" id="KW-0548">Nucleotidyltransferase</keyword>
<evidence type="ECO:0000313" key="12">
    <source>
        <dbReference type="Proteomes" id="UP000243640"/>
    </source>
</evidence>
<dbReference type="NCBIfam" id="TIGR02665">
    <property type="entry name" value="molyb_mobA"/>
    <property type="match status" value="1"/>
</dbReference>
<dbReference type="EC" id="2.7.7.77" evidence="8"/>
<feature type="binding site" evidence="8">
    <location>
        <position position="100"/>
    </location>
    <ligand>
        <name>Mg(2+)</name>
        <dbReference type="ChEBI" id="CHEBI:18420"/>
    </ligand>
</feature>
<dbReference type="RefSeq" id="WP_094277685.1">
    <property type="nucleotide sequence ID" value="NZ_JBLWZI010000003.1"/>
</dbReference>
<dbReference type="Pfam" id="PF12804">
    <property type="entry name" value="NTP_transf_3"/>
    <property type="match status" value="1"/>
</dbReference>
<keyword evidence="1 8" id="KW-0963">Cytoplasm</keyword>
<dbReference type="GO" id="GO:1902758">
    <property type="term" value="P:bis(molybdopterin guanine dinucleotide)molybdenum biosynthetic process"/>
    <property type="evidence" value="ECO:0007669"/>
    <property type="project" value="TreeGrafter"/>
</dbReference>
<dbReference type="Gene3D" id="3.90.550.10">
    <property type="entry name" value="Spore Coat Polysaccharide Biosynthesis Protein SpsA, Chain A"/>
    <property type="match status" value="1"/>
</dbReference>
<comment type="subunit">
    <text evidence="8">Monomer.</text>
</comment>
<keyword evidence="4 8" id="KW-0547">Nucleotide-binding</keyword>
<feature type="binding site" evidence="8">
    <location>
        <begin position="12"/>
        <end position="14"/>
    </location>
    <ligand>
        <name>GTP</name>
        <dbReference type="ChEBI" id="CHEBI:37565"/>
    </ligand>
</feature>
<evidence type="ECO:0000313" key="13">
    <source>
        <dbReference type="Proteomes" id="UP000295058"/>
    </source>
</evidence>
<dbReference type="Proteomes" id="UP000243640">
    <property type="component" value="Unassembled WGS sequence"/>
</dbReference>
<comment type="function">
    <text evidence="8">Transfers a GMP moiety from GTP to Mo-molybdopterin (Mo-MPT) cofactor (Moco or molybdenum cofactor) to form Mo-molybdopterin guanine dinucleotide (Mo-MGD) cofactor.</text>
</comment>
<feature type="binding site" evidence="8">
    <location>
        <position position="100"/>
    </location>
    <ligand>
        <name>GTP</name>
        <dbReference type="ChEBI" id="CHEBI:37565"/>
    </ligand>
</feature>
<feature type="binding site" evidence="8">
    <location>
        <position position="53"/>
    </location>
    <ligand>
        <name>GTP</name>
        <dbReference type="ChEBI" id="CHEBI:37565"/>
    </ligand>
</feature>
<comment type="subcellular location">
    <subcellularLocation>
        <location evidence="8">Cytoplasm</location>
    </subcellularLocation>
</comment>
<feature type="binding site" evidence="8">
    <location>
        <position position="25"/>
    </location>
    <ligand>
        <name>GTP</name>
        <dbReference type="ChEBI" id="CHEBI:37565"/>
    </ligand>
</feature>
<dbReference type="EMBL" id="SODO01000001">
    <property type="protein sequence ID" value="TDW62385.1"/>
    <property type="molecule type" value="Genomic_DNA"/>
</dbReference>
<accession>A0A235CMR4</accession>
<comment type="caution">
    <text evidence="10">The sequence shown here is derived from an EMBL/GenBank/DDBJ whole genome shotgun (WGS) entry which is preliminary data.</text>
</comment>
<dbReference type="Proteomes" id="UP000295058">
    <property type="component" value="Unassembled WGS sequence"/>
</dbReference>
<keyword evidence="2 8" id="KW-0808">Transferase</keyword>
<dbReference type="OrthoDB" id="9788394at2"/>
<dbReference type="CDD" id="cd02503">
    <property type="entry name" value="MobA"/>
    <property type="match status" value="1"/>
</dbReference>
<keyword evidence="6 8" id="KW-0342">GTP-binding</keyword>
<keyword evidence="3 8" id="KW-0479">Metal-binding</keyword>